<gene>
    <name evidence="2" type="ORF">QNO05_15325</name>
</gene>
<sequence length="154" mass="17315">MKASVELRDKREARLRQQLRDTPMRPLPLFQLTGWTHFVDEEVNPPVLAAGTSPTEDRKTDEQAIAYHRHLRMVPTDAMTHMQKTVVEAVHRNSGSREGLMDHVIDGPAGTGKTCLLRAIGRTAQQEIEVATNGRQPNTSRWCTSPPPRTRSRG</sequence>
<evidence type="ECO:0000313" key="2">
    <source>
        <dbReference type="EMBL" id="MDT6971213.1"/>
    </source>
</evidence>
<dbReference type="Gene3D" id="3.40.50.300">
    <property type="entry name" value="P-loop containing nucleotide triphosphate hydrolases"/>
    <property type="match status" value="1"/>
</dbReference>
<feature type="compositionally biased region" description="Pro residues" evidence="1">
    <location>
        <begin position="145"/>
        <end position="154"/>
    </location>
</feature>
<evidence type="ECO:0000256" key="1">
    <source>
        <dbReference type="SAM" id="MobiDB-lite"/>
    </source>
</evidence>
<dbReference type="Proteomes" id="UP001257895">
    <property type="component" value="Unassembled WGS sequence"/>
</dbReference>
<proteinExistence type="predicted"/>
<dbReference type="RefSeq" id="WP_346083113.1">
    <property type="nucleotide sequence ID" value="NZ_BAAAGV010000016.1"/>
</dbReference>
<evidence type="ECO:0008006" key="4">
    <source>
        <dbReference type="Google" id="ProtNLM"/>
    </source>
</evidence>
<evidence type="ECO:0000313" key="3">
    <source>
        <dbReference type="Proteomes" id="UP001257895"/>
    </source>
</evidence>
<reference evidence="2 3" key="1">
    <citation type="submission" date="2023-05" db="EMBL/GenBank/DDBJ databases">
        <title>Streptomyces fuscus sp. nov., a brown-black pigment producing actinomyces isolated from dry sand of Sea duck farm.</title>
        <authorList>
            <person name="Xie J."/>
            <person name="Shen N."/>
        </authorList>
    </citation>
    <scope>NUCLEOTIDE SEQUENCE [LARGE SCALE GENOMIC DNA]</scope>
    <source>
        <strain evidence="2 3">CGMCC 4.1883</strain>
    </source>
</reference>
<name>A0ABU3JB18_9ACTN</name>
<dbReference type="SUPFAM" id="SSF52540">
    <property type="entry name" value="P-loop containing nucleoside triphosphate hydrolases"/>
    <property type="match status" value="1"/>
</dbReference>
<organism evidence="2 3">
    <name type="scientific">Streptomyces thermocarboxydus</name>
    <dbReference type="NCBI Taxonomy" id="59299"/>
    <lineage>
        <taxon>Bacteria</taxon>
        <taxon>Bacillati</taxon>
        <taxon>Actinomycetota</taxon>
        <taxon>Actinomycetes</taxon>
        <taxon>Kitasatosporales</taxon>
        <taxon>Streptomycetaceae</taxon>
        <taxon>Streptomyces</taxon>
    </lineage>
</organism>
<protein>
    <recommendedName>
        <fullName evidence="4">DNA helicase</fullName>
    </recommendedName>
</protein>
<keyword evidence="3" id="KW-1185">Reference proteome</keyword>
<accession>A0ABU3JB18</accession>
<dbReference type="InterPro" id="IPR027417">
    <property type="entry name" value="P-loop_NTPase"/>
</dbReference>
<dbReference type="EMBL" id="JASKMB010000012">
    <property type="protein sequence ID" value="MDT6971213.1"/>
    <property type="molecule type" value="Genomic_DNA"/>
</dbReference>
<feature type="compositionally biased region" description="Polar residues" evidence="1">
    <location>
        <begin position="133"/>
        <end position="143"/>
    </location>
</feature>
<comment type="caution">
    <text evidence="2">The sequence shown here is derived from an EMBL/GenBank/DDBJ whole genome shotgun (WGS) entry which is preliminary data.</text>
</comment>
<feature type="region of interest" description="Disordered" evidence="1">
    <location>
        <begin position="132"/>
        <end position="154"/>
    </location>
</feature>